<dbReference type="InterPro" id="IPR002347">
    <property type="entry name" value="SDR_fam"/>
</dbReference>
<dbReference type="EC" id="1.-.-.-" evidence="4"/>
<dbReference type="Gene3D" id="3.40.50.720">
    <property type="entry name" value="NAD(P)-binding Rossmann-like Domain"/>
    <property type="match status" value="1"/>
</dbReference>
<evidence type="ECO:0000313" key="4">
    <source>
        <dbReference type="EMBL" id="MFC6377713.1"/>
    </source>
</evidence>
<name>A0ABW1VWM0_9GAMM</name>
<dbReference type="RefSeq" id="WP_212713435.1">
    <property type="nucleotide sequence ID" value="NZ_JBHSUB010000007.1"/>
</dbReference>
<gene>
    <name evidence="4" type="ORF">ACFP9W_06340</name>
</gene>
<reference evidence="5" key="1">
    <citation type="journal article" date="2019" name="Int. J. Syst. Evol. Microbiol.">
        <title>The Global Catalogue of Microorganisms (GCM) 10K type strain sequencing project: providing services to taxonomists for standard genome sequencing and annotation.</title>
        <authorList>
            <consortium name="The Broad Institute Genomics Platform"/>
            <consortium name="The Broad Institute Genome Sequencing Center for Infectious Disease"/>
            <person name="Wu L."/>
            <person name="Ma J."/>
        </authorList>
    </citation>
    <scope>NUCLEOTIDE SEQUENCE [LARGE SCALE GENOMIC DNA]</scope>
    <source>
        <strain evidence="5">CGMCC 1.18518</strain>
    </source>
</reference>
<keyword evidence="5" id="KW-1185">Reference proteome</keyword>
<dbReference type="GO" id="GO:0016491">
    <property type="term" value="F:oxidoreductase activity"/>
    <property type="evidence" value="ECO:0007669"/>
    <property type="project" value="UniProtKB-KW"/>
</dbReference>
<dbReference type="CDD" id="cd05233">
    <property type="entry name" value="SDR_c"/>
    <property type="match status" value="1"/>
</dbReference>
<accession>A0ABW1VWM0</accession>
<sequence>MHEMRNIVITGGTKGLGYVYATHLSKIPEYRIIITGRSKTPPAEIEPLLGPAFHYRCLDVANEQEIIPFFLNIKQDFGHPDVLLNNAGVWGPVGKFNTNAIDEWVDALTINLSGVVRCAHAAINIMEPDRHSVIINMVSNAGAYRWPTCSSYSVSKAAVIKFTENIAIELKKNNISVYSFHPGLVHSTGMVIDLFSHPPEEQGATRNAMEWIIKEKERGNTVSVEAGIPNIEKLCSGKYDCLSGLYMTEADDLDTMCSDIRKIRKQDLYQLRINK</sequence>
<dbReference type="PANTHER" id="PTHR43669">
    <property type="entry name" value="5-KETO-D-GLUCONATE 5-REDUCTASE"/>
    <property type="match status" value="1"/>
</dbReference>
<evidence type="ECO:0000256" key="1">
    <source>
        <dbReference type="ARBA" id="ARBA00006484"/>
    </source>
</evidence>
<protein>
    <submittedName>
        <fullName evidence="4">SDR family oxidoreductase</fullName>
        <ecNumber evidence="4">1.-.-.-</ecNumber>
    </submittedName>
</protein>
<evidence type="ECO:0000256" key="3">
    <source>
        <dbReference type="RuleBase" id="RU000363"/>
    </source>
</evidence>
<comment type="similarity">
    <text evidence="1 3">Belongs to the short-chain dehydrogenases/reductases (SDR) family.</text>
</comment>
<dbReference type="PRINTS" id="PR00081">
    <property type="entry name" value="GDHRDH"/>
</dbReference>
<organism evidence="4 5">
    <name type="scientific">Tatumella terrea</name>
    <dbReference type="NCBI Taxonomy" id="419007"/>
    <lineage>
        <taxon>Bacteria</taxon>
        <taxon>Pseudomonadati</taxon>
        <taxon>Pseudomonadota</taxon>
        <taxon>Gammaproteobacteria</taxon>
        <taxon>Enterobacterales</taxon>
        <taxon>Erwiniaceae</taxon>
        <taxon>Tatumella</taxon>
    </lineage>
</organism>
<dbReference type="InterPro" id="IPR036291">
    <property type="entry name" value="NAD(P)-bd_dom_sf"/>
</dbReference>
<comment type="caution">
    <text evidence="4">The sequence shown here is derived from an EMBL/GenBank/DDBJ whole genome shotgun (WGS) entry which is preliminary data.</text>
</comment>
<dbReference type="EMBL" id="JBHSUB010000007">
    <property type="protein sequence ID" value="MFC6377713.1"/>
    <property type="molecule type" value="Genomic_DNA"/>
</dbReference>
<dbReference type="SUPFAM" id="SSF51735">
    <property type="entry name" value="NAD(P)-binding Rossmann-fold domains"/>
    <property type="match status" value="1"/>
</dbReference>
<proteinExistence type="inferred from homology"/>
<evidence type="ECO:0000313" key="5">
    <source>
        <dbReference type="Proteomes" id="UP001596230"/>
    </source>
</evidence>
<dbReference type="PRINTS" id="PR00080">
    <property type="entry name" value="SDRFAMILY"/>
</dbReference>
<keyword evidence="2 4" id="KW-0560">Oxidoreductase</keyword>
<evidence type="ECO:0000256" key="2">
    <source>
        <dbReference type="ARBA" id="ARBA00023002"/>
    </source>
</evidence>
<dbReference type="Proteomes" id="UP001596230">
    <property type="component" value="Unassembled WGS sequence"/>
</dbReference>
<dbReference type="PANTHER" id="PTHR43669:SF3">
    <property type="entry name" value="ALCOHOL DEHYDROGENASE, PUTATIVE (AFU_ORTHOLOGUE AFUA_3G03445)-RELATED"/>
    <property type="match status" value="1"/>
</dbReference>
<dbReference type="Pfam" id="PF00106">
    <property type="entry name" value="adh_short"/>
    <property type="match status" value="1"/>
</dbReference>